<comment type="caution">
    <text evidence="1">The sequence shown here is derived from an EMBL/GenBank/DDBJ whole genome shotgun (WGS) entry which is preliminary data.</text>
</comment>
<feature type="non-terminal residue" evidence="1">
    <location>
        <position position="1"/>
    </location>
</feature>
<evidence type="ECO:0000313" key="1">
    <source>
        <dbReference type="EMBL" id="GBL73658.1"/>
    </source>
</evidence>
<name>A0A4Y2A1M2_ARAVE</name>
<organism evidence="1 2">
    <name type="scientific">Araneus ventricosus</name>
    <name type="common">Orbweaver spider</name>
    <name type="synonym">Epeira ventricosa</name>
    <dbReference type="NCBI Taxonomy" id="182803"/>
    <lineage>
        <taxon>Eukaryota</taxon>
        <taxon>Metazoa</taxon>
        <taxon>Ecdysozoa</taxon>
        <taxon>Arthropoda</taxon>
        <taxon>Chelicerata</taxon>
        <taxon>Arachnida</taxon>
        <taxon>Araneae</taxon>
        <taxon>Araneomorphae</taxon>
        <taxon>Entelegynae</taxon>
        <taxon>Araneoidea</taxon>
        <taxon>Araneidae</taxon>
        <taxon>Araneus</taxon>
    </lineage>
</organism>
<keyword evidence="2" id="KW-1185">Reference proteome</keyword>
<sequence>IPSKDSVETHTQMVLYIPLYLKPCSHGMWLGETSSRSRFVLVDCGIPISRAVPTARGLANLSAALE</sequence>
<dbReference type="EMBL" id="BGPR01000004">
    <property type="protein sequence ID" value="GBL73658.1"/>
    <property type="molecule type" value="Genomic_DNA"/>
</dbReference>
<accession>A0A4Y2A1M2</accession>
<proteinExistence type="predicted"/>
<dbReference type="Proteomes" id="UP000499080">
    <property type="component" value="Unassembled WGS sequence"/>
</dbReference>
<reference evidence="1 2" key="1">
    <citation type="journal article" date="2019" name="Sci. Rep.">
        <title>Orb-weaving spider Araneus ventricosus genome elucidates the spidroin gene catalogue.</title>
        <authorList>
            <person name="Kono N."/>
            <person name="Nakamura H."/>
            <person name="Ohtoshi R."/>
            <person name="Moran D.A.P."/>
            <person name="Shinohara A."/>
            <person name="Yoshida Y."/>
            <person name="Fujiwara M."/>
            <person name="Mori M."/>
            <person name="Tomita M."/>
            <person name="Arakawa K."/>
        </authorList>
    </citation>
    <scope>NUCLEOTIDE SEQUENCE [LARGE SCALE GENOMIC DNA]</scope>
</reference>
<evidence type="ECO:0000313" key="2">
    <source>
        <dbReference type="Proteomes" id="UP000499080"/>
    </source>
</evidence>
<gene>
    <name evidence="1" type="ORF">AVEN_230660-2_1</name>
</gene>
<dbReference type="AlphaFoldDB" id="A0A4Y2A1M2"/>
<protein>
    <submittedName>
        <fullName evidence="1">Uncharacterized protein</fullName>
    </submittedName>
</protein>